<feature type="transmembrane region" description="Helical" evidence="7">
    <location>
        <begin position="207"/>
        <end position="225"/>
    </location>
</feature>
<keyword evidence="3" id="KW-1003">Cell membrane</keyword>
<keyword evidence="5 7" id="KW-1133">Transmembrane helix</keyword>
<gene>
    <name evidence="9" type="ORF">TL08_04340</name>
</gene>
<dbReference type="PANTHER" id="PTHR30489:SF0">
    <property type="entry name" value="LIPOPROTEIN-RELEASING SYSTEM TRANSMEMBRANE PROTEIN LOLE"/>
    <property type="match status" value="1"/>
</dbReference>
<feature type="transmembrane region" description="Helical" evidence="7">
    <location>
        <begin position="570"/>
        <end position="599"/>
    </location>
</feature>
<feature type="transmembrane region" description="Helical" evidence="7">
    <location>
        <begin position="295"/>
        <end position="315"/>
    </location>
</feature>
<feature type="transmembrane region" description="Helical" evidence="7">
    <location>
        <begin position="611"/>
        <end position="634"/>
    </location>
</feature>
<dbReference type="InterPro" id="IPR051447">
    <property type="entry name" value="Lipoprotein-release_system"/>
</dbReference>
<evidence type="ECO:0000313" key="10">
    <source>
        <dbReference type="Proteomes" id="UP000095210"/>
    </source>
</evidence>
<dbReference type="PANTHER" id="PTHR30489">
    <property type="entry name" value="LIPOPROTEIN-RELEASING SYSTEM TRANSMEMBRANE PROTEIN LOLE"/>
    <property type="match status" value="1"/>
</dbReference>
<evidence type="ECO:0000256" key="1">
    <source>
        <dbReference type="ARBA" id="ARBA00004651"/>
    </source>
</evidence>
<dbReference type="KEGG" id="ahm:TL08_04340"/>
<comment type="subcellular location">
    <subcellularLocation>
        <location evidence="1">Cell membrane</location>
        <topology evidence="1">Multi-pass membrane protein</topology>
    </subcellularLocation>
</comment>
<name>A0AAC9HM85_9PSEU</name>
<evidence type="ECO:0000313" key="9">
    <source>
        <dbReference type="EMBL" id="AOS61698.1"/>
    </source>
</evidence>
<reference evidence="10" key="1">
    <citation type="submission" date="2016-03" db="EMBL/GenBank/DDBJ databases">
        <title>Complete genome sequence of the type strain Actinoalloteichus hymeniacidonis DSM 45092.</title>
        <authorList>
            <person name="Schaffert L."/>
            <person name="Albersmeier A."/>
            <person name="Winkler A."/>
            <person name="Kalinowski J."/>
            <person name="Zotchev S."/>
            <person name="Ruckert C."/>
        </authorList>
    </citation>
    <scope>NUCLEOTIDE SEQUENCE [LARGE SCALE GENOMIC DNA]</scope>
    <source>
        <strain evidence="10">HPA177(T) (DSM 45092(T))</strain>
    </source>
</reference>
<dbReference type="Proteomes" id="UP000095210">
    <property type="component" value="Chromosome"/>
</dbReference>
<feature type="domain" description="ABC3 transporter permease C-terminal" evidence="8">
    <location>
        <begin position="526"/>
        <end position="638"/>
    </location>
</feature>
<feature type="domain" description="ABC3 transporter permease C-terminal" evidence="8">
    <location>
        <begin position="63"/>
        <end position="174"/>
    </location>
</feature>
<sequence length="651" mass="66732">MLMEIARQTVRHRLATFVGAFIALTSGVAMLSSANLVVLSANVGGMPAEEAAAINEISSLLFMLASIAAFLSVFVVAATFAFAVGRRERELALLRGIGATPRQVRRLVFLEGLLVAIAAGIVGTLLGLPGGALLVSVLVSNGLAPASFTLTLSAGTVLIAAVVSTTVCGCVATLGTLSAARRAAAIRPIEALRDAAVEPSAMTRSRWAMGLLFSVGGLATAAFGISQGGQLGGALLMFCCYPMVIGLALLAPTFVGPVTALVTALPARLTTVTGTLAAGNIRTATRRSAGTAAPVLLAVGVTVSFLGTLGVLSAAGESETRGFHREDAVVMPGSVSEAAVIRGEAAAIDGVALASTTWETRVALARIDDAWEMDSQHALGVDPSHIEQLFDVTVLAGSLREFTEDSVVVDAGQAAILGWSVGDEVRMTVPDGGAGTEVVVRVAAIFAGGEMAALPLLIPATLVEEHAPAGATPAIRVVAESDRLISSVLGDLGGIGNATGRVLTIDDWFDELMAPDRMARQAASWVLAGFVLTYTLIAVANTSLMSFGSRQREFELLKKLGATRAQTLRLIAWESLSLGATGILLGGVVAVGTCVATWLLALESLPTAPLALPWIEFLLVGGSCLLITVGTALLPTLFGSRDTRVGASTSE</sequence>
<dbReference type="Pfam" id="PF02687">
    <property type="entry name" value="FtsX"/>
    <property type="match status" value="2"/>
</dbReference>
<feature type="transmembrane region" description="Helical" evidence="7">
    <location>
        <begin position="525"/>
        <end position="549"/>
    </location>
</feature>
<dbReference type="InterPro" id="IPR003838">
    <property type="entry name" value="ABC3_permease_C"/>
</dbReference>
<keyword evidence="6 7" id="KW-0472">Membrane</keyword>
<keyword evidence="10" id="KW-1185">Reference proteome</keyword>
<protein>
    <submittedName>
        <fullName evidence="9">MacB-like periplasmic core domain/FtsX-like permease family</fullName>
    </submittedName>
</protein>
<dbReference type="GO" id="GO:0098797">
    <property type="term" value="C:plasma membrane protein complex"/>
    <property type="evidence" value="ECO:0007669"/>
    <property type="project" value="TreeGrafter"/>
</dbReference>
<organism evidence="9 10">
    <name type="scientific">Actinoalloteichus hymeniacidonis</name>
    <dbReference type="NCBI Taxonomy" id="340345"/>
    <lineage>
        <taxon>Bacteria</taxon>
        <taxon>Bacillati</taxon>
        <taxon>Actinomycetota</taxon>
        <taxon>Actinomycetes</taxon>
        <taxon>Pseudonocardiales</taxon>
        <taxon>Pseudonocardiaceae</taxon>
        <taxon>Actinoalloteichus</taxon>
    </lineage>
</organism>
<feature type="transmembrane region" description="Helical" evidence="7">
    <location>
        <begin position="106"/>
        <end position="128"/>
    </location>
</feature>
<feature type="transmembrane region" description="Helical" evidence="7">
    <location>
        <begin position="148"/>
        <end position="177"/>
    </location>
</feature>
<keyword evidence="4 7" id="KW-0812">Transmembrane</keyword>
<feature type="transmembrane region" description="Helical" evidence="7">
    <location>
        <begin position="57"/>
        <end position="85"/>
    </location>
</feature>
<evidence type="ECO:0000256" key="3">
    <source>
        <dbReference type="ARBA" id="ARBA00022475"/>
    </source>
</evidence>
<evidence type="ECO:0000256" key="5">
    <source>
        <dbReference type="ARBA" id="ARBA00022989"/>
    </source>
</evidence>
<dbReference type="EMBL" id="CP014859">
    <property type="protein sequence ID" value="AOS61698.1"/>
    <property type="molecule type" value="Genomic_DNA"/>
</dbReference>
<evidence type="ECO:0000259" key="8">
    <source>
        <dbReference type="Pfam" id="PF02687"/>
    </source>
</evidence>
<accession>A0AAC9HM85</accession>
<evidence type="ECO:0000256" key="6">
    <source>
        <dbReference type="ARBA" id="ARBA00023136"/>
    </source>
</evidence>
<evidence type="ECO:0000256" key="7">
    <source>
        <dbReference type="SAM" id="Phobius"/>
    </source>
</evidence>
<dbReference type="GO" id="GO:0044874">
    <property type="term" value="P:lipoprotein localization to outer membrane"/>
    <property type="evidence" value="ECO:0007669"/>
    <property type="project" value="TreeGrafter"/>
</dbReference>
<proteinExistence type="inferred from homology"/>
<evidence type="ECO:0000256" key="4">
    <source>
        <dbReference type="ARBA" id="ARBA00022692"/>
    </source>
</evidence>
<comment type="similarity">
    <text evidence="2">Belongs to the ABC-4 integral membrane protein family. LolC/E subfamily.</text>
</comment>
<evidence type="ECO:0000256" key="2">
    <source>
        <dbReference type="ARBA" id="ARBA00005236"/>
    </source>
</evidence>
<dbReference type="AlphaFoldDB" id="A0AAC9HM85"/>